<dbReference type="RefSeq" id="WP_348739783.1">
    <property type="nucleotide sequence ID" value="NZ_CAXJRC010000043.1"/>
</dbReference>
<sequence length="90" mass="10643">MILQEEKQHAIEKLTELKNSVPEFTFFGEPRHQAIQAQIRVINEDLDEEDIIDQWGEEITENNQINYITREALEALEYLNKEIELSDLID</sequence>
<organism evidence="1 2">
    <name type="scientific">Tenacibaculum vairaonense</name>
    <dbReference type="NCBI Taxonomy" id="3137860"/>
    <lineage>
        <taxon>Bacteria</taxon>
        <taxon>Pseudomonadati</taxon>
        <taxon>Bacteroidota</taxon>
        <taxon>Flavobacteriia</taxon>
        <taxon>Flavobacteriales</taxon>
        <taxon>Flavobacteriaceae</taxon>
        <taxon>Tenacibaculum</taxon>
    </lineage>
</organism>
<name>A0ABP1FFT0_9FLAO</name>
<keyword evidence="2" id="KW-1185">Reference proteome</keyword>
<evidence type="ECO:0000313" key="2">
    <source>
        <dbReference type="Proteomes" id="UP001497602"/>
    </source>
</evidence>
<dbReference type="Proteomes" id="UP001497602">
    <property type="component" value="Unassembled WGS sequence"/>
</dbReference>
<dbReference type="EMBL" id="CAXJRC010000043">
    <property type="protein sequence ID" value="CAL2108206.1"/>
    <property type="molecule type" value="Genomic_DNA"/>
</dbReference>
<protein>
    <submittedName>
        <fullName evidence="1">Uncharacterized protein</fullName>
    </submittedName>
</protein>
<evidence type="ECO:0000313" key="1">
    <source>
        <dbReference type="EMBL" id="CAL2108206.1"/>
    </source>
</evidence>
<gene>
    <name evidence="1" type="ORF">T190115A13A_60201</name>
</gene>
<proteinExistence type="predicted"/>
<reference evidence="1 2" key="1">
    <citation type="submission" date="2024-05" db="EMBL/GenBank/DDBJ databases">
        <authorList>
            <person name="Duchaud E."/>
        </authorList>
    </citation>
    <scope>NUCLEOTIDE SEQUENCE [LARGE SCALE GENOMIC DNA]</scope>
    <source>
        <strain evidence="1">Ena-SAMPLE-TAB-13-05-2024-13:56:06:370-140305</strain>
    </source>
</reference>
<accession>A0ABP1FFT0</accession>
<comment type="caution">
    <text evidence="1">The sequence shown here is derived from an EMBL/GenBank/DDBJ whole genome shotgun (WGS) entry which is preliminary data.</text>
</comment>